<evidence type="ECO:0000256" key="2">
    <source>
        <dbReference type="ARBA" id="ARBA00022801"/>
    </source>
</evidence>
<proteinExistence type="predicted"/>
<dbReference type="SMART" id="SM00332">
    <property type="entry name" value="PP2Cc"/>
    <property type="match status" value="1"/>
</dbReference>
<gene>
    <name evidence="7" type="ORF">Lnau_0733</name>
</gene>
<evidence type="ECO:0000259" key="6">
    <source>
        <dbReference type="PROSITE" id="PS51746"/>
    </source>
</evidence>
<feature type="region of interest" description="Disordered" evidence="4">
    <location>
        <begin position="515"/>
        <end position="534"/>
    </location>
</feature>
<dbReference type="GO" id="GO:0004722">
    <property type="term" value="F:protein serine/threonine phosphatase activity"/>
    <property type="evidence" value="ECO:0007669"/>
    <property type="project" value="InterPro"/>
</dbReference>
<dbReference type="Proteomes" id="UP000054725">
    <property type="component" value="Unassembled WGS sequence"/>
</dbReference>
<comment type="caution">
    <text evidence="7">The sequence shown here is derived from an EMBL/GenBank/DDBJ whole genome shotgun (WGS) entry which is preliminary data.</text>
</comment>
<keyword evidence="8" id="KW-1185">Reference proteome</keyword>
<sequence>MTKIISIPTKTSESSGANKEFKFGYHEIQNRRSSQEDALAWQILSSEELTPQGETKLTPPEIAHRLWTCHRLLDEQGKNQDSGTTASTTVYDGNGNLITATLADSSAFLVFYDQADKPLGVRRLNSVIHRPDQKKEKQRIQEEGGLIHKGRVAHPEVNPQVLSLAVSRAIGDKFYKEAGVCANSSLDIVNIAQAAEELEIDPENIGKIQVISVCDGFTDAAEQQTKEGHENILLSFLGDRHCRKKTGVELARLLVKKAQCHTEDNISVAVQDVDETTPPFLLGLYDGHGSQRMSTFVAKKIGELFTQQCALSRRAYAKQNLSVKNNETVYRADNPDSFEIEGAAEEDSDDYLARLEDASSEAEEKEYQPIVLKLFALTKKYKKNLDRESPQGKKIDPILDQLLTILANPIITDKMKIQAFYDYLSCRHTTDELKNIEVIEQDENRSASKFIFGVIFIIVSLVTLILPSILVSGLVYWATDRSPFDLFNTEGEQYIKEVALVEKQYLKNYSSFFNSAPSTEEEDTTNTSGLDFTY</sequence>
<dbReference type="InterPro" id="IPR036457">
    <property type="entry name" value="PPM-type-like_dom_sf"/>
</dbReference>
<keyword evidence="1" id="KW-0479">Metal-binding</keyword>
<feature type="compositionally biased region" description="Polar residues" evidence="4">
    <location>
        <begin position="525"/>
        <end position="534"/>
    </location>
</feature>
<name>A0A0W0WTX6_9GAMM</name>
<evidence type="ECO:0000256" key="3">
    <source>
        <dbReference type="ARBA" id="ARBA00022912"/>
    </source>
</evidence>
<evidence type="ECO:0000313" key="8">
    <source>
        <dbReference type="Proteomes" id="UP000054725"/>
    </source>
</evidence>
<feature type="transmembrane region" description="Helical" evidence="5">
    <location>
        <begin position="450"/>
        <end position="477"/>
    </location>
</feature>
<keyword evidence="5" id="KW-0472">Membrane</keyword>
<dbReference type="RefSeq" id="WP_058503794.1">
    <property type="nucleotide sequence ID" value="NZ_CAAAIF010000001.1"/>
</dbReference>
<evidence type="ECO:0000256" key="1">
    <source>
        <dbReference type="ARBA" id="ARBA00022723"/>
    </source>
</evidence>
<dbReference type="PATRIC" id="fig|45070.6.peg.780"/>
<dbReference type="PANTHER" id="PTHR47992">
    <property type="entry name" value="PROTEIN PHOSPHATASE"/>
    <property type="match status" value="1"/>
</dbReference>
<feature type="domain" description="PPM-type phosphatase" evidence="6">
    <location>
        <begin position="22"/>
        <end position="273"/>
    </location>
</feature>
<dbReference type="AlphaFoldDB" id="A0A0W0WTX6"/>
<reference evidence="7 8" key="1">
    <citation type="submission" date="2015-11" db="EMBL/GenBank/DDBJ databases">
        <title>Genomic analysis of 38 Legionella species identifies large and diverse effector repertoires.</title>
        <authorList>
            <person name="Burstein D."/>
            <person name="Amaro F."/>
            <person name="Zusman T."/>
            <person name="Lifshitz Z."/>
            <person name="Cohen O."/>
            <person name="Gilbert J.A."/>
            <person name="Pupko T."/>
            <person name="Shuman H.A."/>
            <person name="Segal G."/>
        </authorList>
    </citation>
    <scope>NUCLEOTIDE SEQUENCE [LARGE SCALE GENOMIC DNA]</scope>
    <source>
        <strain evidence="7 8">ATCC 49506</strain>
    </source>
</reference>
<keyword evidence="5" id="KW-1133">Transmembrane helix</keyword>
<dbReference type="GO" id="GO:0046872">
    <property type="term" value="F:metal ion binding"/>
    <property type="evidence" value="ECO:0007669"/>
    <property type="project" value="UniProtKB-KW"/>
</dbReference>
<accession>A0A0W0WTX6</accession>
<dbReference type="PROSITE" id="PS51746">
    <property type="entry name" value="PPM_2"/>
    <property type="match status" value="1"/>
</dbReference>
<keyword evidence="2" id="KW-0378">Hydrolase</keyword>
<protein>
    <submittedName>
        <fullName evidence="7">Protein phosphatase 2C</fullName>
    </submittedName>
</protein>
<dbReference type="InterPro" id="IPR015655">
    <property type="entry name" value="PP2C"/>
</dbReference>
<dbReference type="EMBL" id="LNYO01000013">
    <property type="protein sequence ID" value="KTD35749.1"/>
    <property type="molecule type" value="Genomic_DNA"/>
</dbReference>
<dbReference type="InterPro" id="IPR001932">
    <property type="entry name" value="PPM-type_phosphatase-like_dom"/>
</dbReference>
<dbReference type="OrthoDB" id="5648735at2"/>
<dbReference type="STRING" id="45070.Lnau_0733"/>
<evidence type="ECO:0000313" key="7">
    <source>
        <dbReference type="EMBL" id="KTD35749.1"/>
    </source>
</evidence>
<dbReference type="Gene3D" id="3.60.40.10">
    <property type="entry name" value="PPM-type phosphatase domain"/>
    <property type="match status" value="1"/>
</dbReference>
<keyword evidence="3" id="KW-0904">Protein phosphatase</keyword>
<dbReference type="PROSITE" id="PS01032">
    <property type="entry name" value="PPM_1"/>
    <property type="match status" value="1"/>
</dbReference>
<dbReference type="SUPFAM" id="SSF81606">
    <property type="entry name" value="PP2C-like"/>
    <property type="match status" value="1"/>
</dbReference>
<evidence type="ECO:0000256" key="4">
    <source>
        <dbReference type="SAM" id="MobiDB-lite"/>
    </source>
</evidence>
<organism evidence="7 8">
    <name type="scientific">Legionella nautarum</name>
    <dbReference type="NCBI Taxonomy" id="45070"/>
    <lineage>
        <taxon>Bacteria</taxon>
        <taxon>Pseudomonadati</taxon>
        <taxon>Pseudomonadota</taxon>
        <taxon>Gammaproteobacteria</taxon>
        <taxon>Legionellales</taxon>
        <taxon>Legionellaceae</taxon>
        <taxon>Legionella</taxon>
    </lineage>
</organism>
<dbReference type="InterPro" id="IPR000222">
    <property type="entry name" value="PP2C_BS"/>
</dbReference>
<dbReference type="Pfam" id="PF00481">
    <property type="entry name" value="PP2C"/>
    <property type="match status" value="1"/>
</dbReference>
<keyword evidence="5" id="KW-0812">Transmembrane</keyword>
<evidence type="ECO:0000256" key="5">
    <source>
        <dbReference type="SAM" id="Phobius"/>
    </source>
</evidence>